<evidence type="ECO:0008006" key="4">
    <source>
        <dbReference type="Google" id="ProtNLM"/>
    </source>
</evidence>
<reference evidence="2" key="2">
    <citation type="submission" date="2013-04" db="UniProtKB">
        <authorList>
            <consortium name="EnsemblPlants"/>
        </authorList>
    </citation>
    <scope>IDENTIFICATION</scope>
</reference>
<dbReference type="OMA" id="RRTTHAM"/>
<name>J3LYS3_ORYBR</name>
<proteinExistence type="predicted"/>
<organism evidence="2">
    <name type="scientific">Oryza brachyantha</name>
    <name type="common">malo sina</name>
    <dbReference type="NCBI Taxonomy" id="4533"/>
    <lineage>
        <taxon>Eukaryota</taxon>
        <taxon>Viridiplantae</taxon>
        <taxon>Streptophyta</taxon>
        <taxon>Embryophyta</taxon>
        <taxon>Tracheophyta</taxon>
        <taxon>Spermatophyta</taxon>
        <taxon>Magnoliopsida</taxon>
        <taxon>Liliopsida</taxon>
        <taxon>Poales</taxon>
        <taxon>Poaceae</taxon>
        <taxon>BOP clade</taxon>
        <taxon>Oryzoideae</taxon>
        <taxon>Oryzeae</taxon>
        <taxon>Oryzinae</taxon>
        <taxon>Oryza</taxon>
    </lineage>
</organism>
<dbReference type="STRING" id="4533.J3LYS3"/>
<dbReference type="InterPro" id="IPR036691">
    <property type="entry name" value="Endo/exonu/phosph_ase_sf"/>
</dbReference>
<accession>J3LYS3</accession>
<dbReference type="HOGENOM" id="CLU_669716_0_0_1"/>
<dbReference type="SUPFAM" id="SSF56219">
    <property type="entry name" value="DNase I-like"/>
    <property type="match status" value="1"/>
</dbReference>
<reference evidence="2" key="1">
    <citation type="journal article" date="2013" name="Nat. Commun.">
        <title>Whole-genome sequencing of Oryza brachyantha reveals mechanisms underlying Oryza genome evolution.</title>
        <authorList>
            <person name="Chen J."/>
            <person name="Huang Q."/>
            <person name="Gao D."/>
            <person name="Wang J."/>
            <person name="Lang Y."/>
            <person name="Liu T."/>
            <person name="Li B."/>
            <person name="Bai Z."/>
            <person name="Luis Goicoechea J."/>
            <person name="Liang C."/>
            <person name="Chen C."/>
            <person name="Zhang W."/>
            <person name="Sun S."/>
            <person name="Liao Y."/>
            <person name="Zhang X."/>
            <person name="Yang L."/>
            <person name="Song C."/>
            <person name="Wang M."/>
            <person name="Shi J."/>
            <person name="Liu G."/>
            <person name="Liu J."/>
            <person name="Zhou H."/>
            <person name="Zhou W."/>
            <person name="Yu Q."/>
            <person name="An N."/>
            <person name="Chen Y."/>
            <person name="Cai Q."/>
            <person name="Wang B."/>
            <person name="Liu B."/>
            <person name="Min J."/>
            <person name="Huang Y."/>
            <person name="Wu H."/>
            <person name="Li Z."/>
            <person name="Zhang Y."/>
            <person name="Yin Y."/>
            <person name="Song W."/>
            <person name="Jiang J."/>
            <person name="Jackson S.A."/>
            <person name="Wing R.A."/>
            <person name="Wang J."/>
            <person name="Chen M."/>
        </authorList>
    </citation>
    <scope>NUCLEOTIDE SEQUENCE [LARGE SCALE GENOMIC DNA]</scope>
    <source>
        <strain evidence="2">cv. IRGC 101232</strain>
    </source>
</reference>
<dbReference type="eggNOG" id="KOG1075">
    <property type="taxonomic scope" value="Eukaryota"/>
</dbReference>
<dbReference type="Gramene" id="OB04G22980.1">
    <property type="protein sequence ID" value="OB04G22980.1"/>
    <property type="gene ID" value="OB04G22980"/>
</dbReference>
<feature type="region of interest" description="Disordered" evidence="1">
    <location>
        <begin position="1"/>
        <end position="28"/>
    </location>
</feature>
<keyword evidence="3" id="KW-1185">Reference proteome</keyword>
<sequence>MTRRRASIPIDFAPRRSPRISSQGTGKHVHSISKTQKLIMKKLGFTEEEENVSHDDISRYLSSFSNPLSPNHVRALAELLQVEVGGADGLEAFQPLVQSPARPVHGVAILWNFLSEFVALPAEQTRGGIVVAWKPDMFDATPIHLGSWSVSVCMTARHGGDSWLLTSVYGPQREEDKLLFLHELSHVRGLSDLPWVISGDFNMIAQATDKNNSRINRRLMNAFKNKINELELRELYLFGRSDLQSQRSRRFRFENLWIKLPGFEEVVRQDWQAPVFAADAFSLLHIKMARLSRTLTKWGQRRITGLRLQLQMATEIVLRLDMAQDERQLTEAEWQLRAVLKGRVLALASLERIRLRQRAKVEALRPGEASQAYFHLKIQSRRRKLFIPRLEFNGNIATTQPDLQRVAQQYF</sequence>
<dbReference type="Proteomes" id="UP000006038">
    <property type="component" value="Chromosome 4"/>
</dbReference>
<dbReference type="Gene3D" id="3.60.10.10">
    <property type="entry name" value="Endonuclease/exonuclease/phosphatase"/>
    <property type="match status" value="1"/>
</dbReference>
<evidence type="ECO:0000313" key="3">
    <source>
        <dbReference type="Proteomes" id="UP000006038"/>
    </source>
</evidence>
<evidence type="ECO:0000256" key="1">
    <source>
        <dbReference type="SAM" id="MobiDB-lite"/>
    </source>
</evidence>
<protein>
    <recommendedName>
        <fullName evidence="4">Endonuclease/exonuclease/phosphatase domain-containing protein</fullName>
    </recommendedName>
</protein>
<evidence type="ECO:0000313" key="2">
    <source>
        <dbReference type="EnsemblPlants" id="OB04G22980.1"/>
    </source>
</evidence>
<dbReference type="EnsemblPlants" id="OB04G22980.1">
    <property type="protein sequence ID" value="OB04G22980.1"/>
    <property type="gene ID" value="OB04G22980"/>
</dbReference>
<dbReference type="AlphaFoldDB" id="J3LYS3"/>